<gene>
    <name evidence="1" type="ORF">SAMN04488540_101464</name>
</gene>
<dbReference type="AlphaFoldDB" id="A0A1G8KRX3"/>
<dbReference type="EMBL" id="FNEM01000001">
    <property type="protein sequence ID" value="SDI46137.1"/>
    <property type="molecule type" value="Genomic_DNA"/>
</dbReference>
<dbReference type="Proteomes" id="UP000199527">
    <property type="component" value="Unassembled WGS sequence"/>
</dbReference>
<accession>A0A1G8KRX3</accession>
<dbReference type="RefSeq" id="WP_090361266.1">
    <property type="nucleotide sequence ID" value="NZ_FNEM01000001.1"/>
</dbReference>
<protein>
    <submittedName>
        <fullName evidence="1">Uncharacterized protein</fullName>
    </submittedName>
</protein>
<dbReference type="InterPro" id="IPR045471">
    <property type="entry name" value="DUF6494"/>
</dbReference>
<sequence length="70" mass="7732">MAVDKEVLNQSIRRFLKEVGIKSHQQLEQQVLAAVEAGLTSESIEVSMTLTLPSLNHTTTISGRLALRDQ</sequence>
<reference evidence="2" key="1">
    <citation type="submission" date="2016-10" db="EMBL/GenBank/DDBJ databases">
        <authorList>
            <person name="Varghese N."/>
            <person name="Submissions S."/>
        </authorList>
    </citation>
    <scope>NUCLEOTIDE SEQUENCE [LARGE SCALE GENOMIC DNA]</scope>
    <source>
        <strain evidence="2">DSM 23317</strain>
    </source>
</reference>
<evidence type="ECO:0000313" key="2">
    <source>
        <dbReference type="Proteomes" id="UP000199527"/>
    </source>
</evidence>
<proteinExistence type="predicted"/>
<organism evidence="1 2">
    <name type="scientific">Ferrimonas sediminum</name>
    <dbReference type="NCBI Taxonomy" id="718193"/>
    <lineage>
        <taxon>Bacteria</taxon>
        <taxon>Pseudomonadati</taxon>
        <taxon>Pseudomonadota</taxon>
        <taxon>Gammaproteobacteria</taxon>
        <taxon>Alteromonadales</taxon>
        <taxon>Ferrimonadaceae</taxon>
        <taxon>Ferrimonas</taxon>
    </lineage>
</organism>
<keyword evidence="2" id="KW-1185">Reference proteome</keyword>
<name>A0A1G8KRX3_9GAMM</name>
<evidence type="ECO:0000313" key="1">
    <source>
        <dbReference type="EMBL" id="SDI46137.1"/>
    </source>
</evidence>
<dbReference type="Pfam" id="PF20104">
    <property type="entry name" value="DUF6494"/>
    <property type="match status" value="1"/>
</dbReference>